<organism evidence="2">
    <name type="scientific">marine sediment metagenome</name>
    <dbReference type="NCBI Taxonomy" id="412755"/>
    <lineage>
        <taxon>unclassified sequences</taxon>
        <taxon>metagenomes</taxon>
        <taxon>ecological metagenomes</taxon>
    </lineage>
</organism>
<dbReference type="Gene3D" id="3.30.420.130">
    <property type="entry name" value="Dinitrogenase iron-molybdenum cofactor biosynthesis domain"/>
    <property type="match status" value="1"/>
</dbReference>
<reference evidence="2" key="1">
    <citation type="journal article" date="2014" name="Front. Microbiol.">
        <title>High frequency of phylogenetically diverse reductive dehalogenase-homologous genes in deep subseafloor sedimentary metagenomes.</title>
        <authorList>
            <person name="Kawai M."/>
            <person name="Futagami T."/>
            <person name="Toyoda A."/>
            <person name="Takaki Y."/>
            <person name="Nishi S."/>
            <person name="Hori S."/>
            <person name="Arai W."/>
            <person name="Tsubouchi T."/>
            <person name="Morono Y."/>
            <person name="Uchiyama I."/>
            <person name="Ito T."/>
            <person name="Fujiyama A."/>
            <person name="Inagaki F."/>
            <person name="Takami H."/>
        </authorList>
    </citation>
    <scope>NUCLEOTIDE SEQUENCE</scope>
    <source>
        <strain evidence="2">Expedition CK06-06</strain>
    </source>
</reference>
<comment type="caution">
    <text evidence="2">The sequence shown here is derived from an EMBL/GenBank/DDBJ whole genome shotgun (WGS) entry which is preliminary data.</text>
</comment>
<accession>X1PLH0</accession>
<proteinExistence type="predicted"/>
<gene>
    <name evidence="2" type="ORF">S06H3_53509</name>
</gene>
<dbReference type="EMBL" id="BARV01034118">
    <property type="protein sequence ID" value="GAI57092.1"/>
    <property type="molecule type" value="Genomic_DNA"/>
</dbReference>
<dbReference type="AlphaFoldDB" id="X1PLH0"/>
<protein>
    <submittedName>
        <fullName evidence="2">Uncharacterized protein</fullName>
    </submittedName>
</protein>
<dbReference type="InterPro" id="IPR036105">
    <property type="entry name" value="DiNase_FeMo-co_biosyn_sf"/>
</dbReference>
<feature type="non-terminal residue" evidence="2">
    <location>
        <position position="102"/>
    </location>
</feature>
<dbReference type="SUPFAM" id="SSF53146">
    <property type="entry name" value="Nitrogenase accessory factor-like"/>
    <property type="match status" value="1"/>
</dbReference>
<sequence>MPQQIAQAVPYGTYGVDKTDLVISPGLYTIASDKSKQDNGKEISTIRPETKSPTLPVSLQQPKVAIAVDGKKITSNVAQFFDNARYFIILDYGSYEVVANPN</sequence>
<feature type="region of interest" description="Disordered" evidence="1">
    <location>
        <begin position="34"/>
        <end position="55"/>
    </location>
</feature>
<name>X1PLH0_9ZZZZ</name>
<evidence type="ECO:0000256" key="1">
    <source>
        <dbReference type="SAM" id="MobiDB-lite"/>
    </source>
</evidence>
<evidence type="ECO:0000313" key="2">
    <source>
        <dbReference type="EMBL" id="GAI57092.1"/>
    </source>
</evidence>